<dbReference type="SUPFAM" id="SSF51182">
    <property type="entry name" value="RmlC-like cupins"/>
    <property type="match status" value="1"/>
</dbReference>
<keyword evidence="3" id="KW-0804">Transcription</keyword>
<dbReference type="SMART" id="SM00342">
    <property type="entry name" value="HTH_ARAC"/>
    <property type="match status" value="1"/>
</dbReference>
<accession>A0A351RBM4</accession>
<dbReference type="GO" id="GO:0043565">
    <property type="term" value="F:sequence-specific DNA binding"/>
    <property type="evidence" value="ECO:0007669"/>
    <property type="project" value="InterPro"/>
</dbReference>
<keyword evidence="1" id="KW-0805">Transcription regulation</keyword>
<evidence type="ECO:0000313" key="6">
    <source>
        <dbReference type="Proteomes" id="UP000264313"/>
    </source>
</evidence>
<proteinExistence type="predicted"/>
<evidence type="ECO:0000256" key="3">
    <source>
        <dbReference type="ARBA" id="ARBA00023163"/>
    </source>
</evidence>
<feature type="domain" description="HTH araC/xylS-type" evidence="4">
    <location>
        <begin position="225"/>
        <end position="326"/>
    </location>
</feature>
<reference evidence="5 6" key="1">
    <citation type="journal article" date="2018" name="Nat. Biotechnol.">
        <title>A standardized bacterial taxonomy based on genome phylogeny substantially revises the tree of life.</title>
        <authorList>
            <person name="Parks D.H."/>
            <person name="Chuvochina M."/>
            <person name="Waite D.W."/>
            <person name="Rinke C."/>
            <person name="Skarshewski A."/>
            <person name="Chaumeil P.A."/>
            <person name="Hugenholtz P."/>
        </authorList>
    </citation>
    <scope>NUCLEOTIDE SEQUENCE [LARGE SCALE GENOMIC DNA]</scope>
    <source>
        <strain evidence="5">UBA9958</strain>
    </source>
</reference>
<organism evidence="5 6">
    <name type="scientific">Methylotenera mobilis</name>
    <dbReference type="NCBI Taxonomy" id="359408"/>
    <lineage>
        <taxon>Bacteria</taxon>
        <taxon>Pseudomonadati</taxon>
        <taxon>Pseudomonadota</taxon>
        <taxon>Betaproteobacteria</taxon>
        <taxon>Nitrosomonadales</taxon>
        <taxon>Methylophilaceae</taxon>
        <taxon>Methylotenera</taxon>
    </lineage>
</organism>
<dbReference type="AlphaFoldDB" id="A0A351RBM4"/>
<comment type="caution">
    <text evidence="5">The sequence shown here is derived from an EMBL/GenBank/DDBJ whole genome shotgun (WGS) entry which is preliminary data.</text>
</comment>
<dbReference type="PANTHER" id="PTHR46796:SF6">
    <property type="entry name" value="ARAC SUBFAMILY"/>
    <property type="match status" value="1"/>
</dbReference>
<name>A0A351RBM4_9PROT</name>
<dbReference type="PROSITE" id="PS01124">
    <property type="entry name" value="HTH_ARAC_FAMILY_2"/>
    <property type="match status" value="1"/>
</dbReference>
<sequence>MSQPDLDLQPLVNSPMRLSTEDIPASNRQAWLSEVIGREYANVKITPPKKGKLFNEMLIYPWQDLRLSVIHSNSINIERLPKEPHYNSQDNYFGVVLLSGKYLLEQNNREVYLQPGEMTIYDATLPHRIYCPESFSKLIISIPRKQMRERMAGVEHCTALKMKCDVGIGAVTSRYIQSVAAEASCMPSATFSAASDSALDLFTLALNSVIPQHIQLSRSRSLSLYRVKDFVKRNLSNPALDSVRIVQGTGLSERYINELFHDEDTSLMRYVWKQRLMNCYRDLANPNFVTKQVSEIALRWGFNDFSHFSRAFKQQYGVTPKSLKVLN</sequence>
<dbReference type="Proteomes" id="UP000264313">
    <property type="component" value="Unassembled WGS sequence"/>
</dbReference>
<dbReference type="EMBL" id="DNAA01000186">
    <property type="protein sequence ID" value="HBA09445.1"/>
    <property type="molecule type" value="Genomic_DNA"/>
</dbReference>
<protein>
    <submittedName>
        <fullName evidence="5">AraC family transcriptional regulator</fullName>
    </submittedName>
</protein>
<dbReference type="Gene3D" id="1.10.10.60">
    <property type="entry name" value="Homeodomain-like"/>
    <property type="match status" value="1"/>
</dbReference>
<evidence type="ECO:0000259" key="4">
    <source>
        <dbReference type="PROSITE" id="PS01124"/>
    </source>
</evidence>
<dbReference type="Pfam" id="PF14525">
    <property type="entry name" value="AraC_binding_2"/>
    <property type="match status" value="1"/>
</dbReference>
<dbReference type="PRINTS" id="PR00032">
    <property type="entry name" value="HTHARAC"/>
</dbReference>
<gene>
    <name evidence="5" type="ORF">DCW48_07730</name>
</gene>
<dbReference type="Pfam" id="PF12833">
    <property type="entry name" value="HTH_18"/>
    <property type="match status" value="1"/>
</dbReference>
<dbReference type="GO" id="GO:0003700">
    <property type="term" value="F:DNA-binding transcription factor activity"/>
    <property type="evidence" value="ECO:0007669"/>
    <property type="project" value="InterPro"/>
</dbReference>
<dbReference type="InterPro" id="IPR020449">
    <property type="entry name" value="Tscrpt_reg_AraC-type_HTH"/>
</dbReference>
<dbReference type="InterPro" id="IPR050204">
    <property type="entry name" value="AraC_XylS_family_regulators"/>
</dbReference>
<evidence type="ECO:0000256" key="1">
    <source>
        <dbReference type="ARBA" id="ARBA00023015"/>
    </source>
</evidence>
<evidence type="ECO:0000256" key="2">
    <source>
        <dbReference type="ARBA" id="ARBA00023125"/>
    </source>
</evidence>
<keyword evidence="2" id="KW-0238">DNA-binding</keyword>
<dbReference type="SUPFAM" id="SSF46689">
    <property type="entry name" value="Homeodomain-like"/>
    <property type="match status" value="1"/>
</dbReference>
<dbReference type="PANTHER" id="PTHR46796">
    <property type="entry name" value="HTH-TYPE TRANSCRIPTIONAL ACTIVATOR RHAS-RELATED"/>
    <property type="match status" value="1"/>
</dbReference>
<dbReference type="InterPro" id="IPR009057">
    <property type="entry name" value="Homeodomain-like_sf"/>
</dbReference>
<evidence type="ECO:0000313" key="5">
    <source>
        <dbReference type="EMBL" id="HBA09445.1"/>
    </source>
</evidence>
<dbReference type="STRING" id="1132855.GCA_000384255_01379"/>
<dbReference type="InterPro" id="IPR011051">
    <property type="entry name" value="RmlC_Cupin_sf"/>
</dbReference>
<dbReference type="InterPro" id="IPR018060">
    <property type="entry name" value="HTH_AraC"/>
</dbReference>
<dbReference type="InterPro" id="IPR035418">
    <property type="entry name" value="AraC-bd_2"/>
</dbReference>